<evidence type="ECO:0000313" key="4">
    <source>
        <dbReference type="EMBL" id="KAF5841845.1"/>
    </source>
</evidence>
<dbReference type="SUPFAM" id="SSF47473">
    <property type="entry name" value="EF-hand"/>
    <property type="match status" value="1"/>
</dbReference>
<keyword evidence="5" id="KW-1185">Reference proteome</keyword>
<dbReference type="InterPro" id="IPR002048">
    <property type="entry name" value="EF_hand_dom"/>
</dbReference>
<dbReference type="InterPro" id="IPR011992">
    <property type="entry name" value="EF-hand-dom_pair"/>
</dbReference>
<feature type="compositionally biased region" description="Basic and acidic residues" evidence="2">
    <location>
        <begin position="429"/>
        <end position="445"/>
    </location>
</feature>
<feature type="compositionally biased region" description="Low complexity" evidence="2">
    <location>
        <begin position="195"/>
        <end position="207"/>
    </location>
</feature>
<evidence type="ECO:0000313" key="5">
    <source>
        <dbReference type="Proteomes" id="UP000815325"/>
    </source>
</evidence>
<evidence type="ECO:0000259" key="3">
    <source>
        <dbReference type="PROSITE" id="PS50222"/>
    </source>
</evidence>
<dbReference type="Pfam" id="PF13499">
    <property type="entry name" value="EF-hand_7"/>
    <property type="match status" value="1"/>
</dbReference>
<dbReference type="PROSITE" id="PS00018">
    <property type="entry name" value="EF_HAND_1"/>
    <property type="match status" value="2"/>
</dbReference>
<protein>
    <recommendedName>
        <fullName evidence="3">EF-hand domain-containing protein</fullName>
    </recommendedName>
</protein>
<feature type="domain" description="EF-hand" evidence="3">
    <location>
        <begin position="120"/>
        <end position="155"/>
    </location>
</feature>
<evidence type="ECO:0000256" key="2">
    <source>
        <dbReference type="SAM" id="MobiDB-lite"/>
    </source>
</evidence>
<accession>A0ABQ7H4Q9</accession>
<reference evidence="4" key="1">
    <citation type="submission" date="2017-08" db="EMBL/GenBank/DDBJ databases">
        <authorList>
            <person name="Polle J.E."/>
            <person name="Barry K."/>
            <person name="Cushman J."/>
            <person name="Schmutz J."/>
            <person name="Tran D."/>
            <person name="Hathwaick L.T."/>
            <person name="Yim W.C."/>
            <person name="Jenkins J."/>
            <person name="Mckie-Krisberg Z.M."/>
            <person name="Prochnik S."/>
            <person name="Lindquist E."/>
            <person name="Dockter R.B."/>
            <person name="Adam C."/>
            <person name="Molina H."/>
            <person name="Bunkerborg J."/>
            <person name="Jin E."/>
            <person name="Buchheim M."/>
            <person name="Magnuson J."/>
        </authorList>
    </citation>
    <scope>NUCLEOTIDE SEQUENCE</scope>
    <source>
        <strain evidence="4">CCAP 19/18</strain>
    </source>
</reference>
<name>A0ABQ7H4Q9_DUNSA</name>
<feature type="region of interest" description="Disordered" evidence="2">
    <location>
        <begin position="189"/>
        <end position="211"/>
    </location>
</feature>
<organism evidence="4 5">
    <name type="scientific">Dunaliella salina</name>
    <name type="common">Green alga</name>
    <name type="synonym">Protococcus salinus</name>
    <dbReference type="NCBI Taxonomy" id="3046"/>
    <lineage>
        <taxon>Eukaryota</taxon>
        <taxon>Viridiplantae</taxon>
        <taxon>Chlorophyta</taxon>
        <taxon>core chlorophytes</taxon>
        <taxon>Chlorophyceae</taxon>
        <taxon>CS clade</taxon>
        <taxon>Chlamydomonadales</taxon>
        <taxon>Dunaliellaceae</taxon>
        <taxon>Dunaliella</taxon>
    </lineage>
</organism>
<sequence length="445" mass="50937">MHLPFHSPFHRLPDVSIGCHEFSKILQRLDEYDKVNFPDRLPPQLNRSAKELFWQADADQDGLVSLHEFFAFYFQNLAFEADPDPYFQAYDQNKNGYIEFNEFKQLLATLGALQDVPQSLHEATARDLFDVADIDGDEAVCRDEFFYFYYHHLAMVRRRPSSSGGSSGVGDSWGSLRGSLSLSNSWCRLGGGSSRGSSSMRSSRNNSDCCTPPPTSFPPDLFDFFFRSCQRAPRYSQPAWENETLLPMEIKQMPEKQLRHQFMRVCKNSFLLDEKRMRASDIDIIFSRVLAEINLLKPYRPHGQILRRCLECTSFTACIRCGRRGQCKSCRACKICMPSKGCTRGDSEFTTARAFYLQFLHGLLMIADKRQISFALVVTMVVNQLRLREALGLPDLLQGSSCPSTCCPGAQYSDLRRSSTRRLTPFRHSHGEDDAPWRSRRQNEA</sequence>
<feature type="region of interest" description="Disordered" evidence="2">
    <location>
        <begin position="423"/>
        <end position="445"/>
    </location>
</feature>
<proteinExistence type="predicted"/>
<evidence type="ECO:0000256" key="1">
    <source>
        <dbReference type="ARBA" id="ARBA00022837"/>
    </source>
</evidence>
<dbReference type="Proteomes" id="UP000815325">
    <property type="component" value="Unassembled WGS sequence"/>
</dbReference>
<comment type="caution">
    <text evidence="4">The sequence shown here is derived from an EMBL/GenBank/DDBJ whole genome shotgun (WGS) entry which is preliminary data.</text>
</comment>
<dbReference type="InterPro" id="IPR018247">
    <property type="entry name" value="EF_Hand_1_Ca_BS"/>
</dbReference>
<keyword evidence="1" id="KW-0106">Calcium</keyword>
<dbReference type="SMART" id="SM00054">
    <property type="entry name" value="EFh"/>
    <property type="match status" value="3"/>
</dbReference>
<feature type="domain" description="EF-hand" evidence="3">
    <location>
        <begin position="87"/>
        <end position="113"/>
    </location>
</feature>
<dbReference type="PROSITE" id="PS50222">
    <property type="entry name" value="EF_HAND_2"/>
    <property type="match status" value="2"/>
</dbReference>
<dbReference type="Gene3D" id="1.10.238.10">
    <property type="entry name" value="EF-hand"/>
    <property type="match status" value="1"/>
</dbReference>
<dbReference type="EMBL" id="MU069475">
    <property type="protein sequence ID" value="KAF5841845.1"/>
    <property type="molecule type" value="Genomic_DNA"/>
</dbReference>
<dbReference type="Pfam" id="PF13202">
    <property type="entry name" value="EF-hand_5"/>
    <property type="match status" value="1"/>
</dbReference>
<gene>
    <name evidence="4" type="ORF">DUNSADRAFT_10908</name>
</gene>